<name>A0AAE0XUR0_9GAST</name>
<dbReference type="EMBL" id="JAWDGP010007548">
    <property type="protein sequence ID" value="KAK3714001.1"/>
    <property type="molecule type" value="Genomic_DNA"/>
</dbReference>
<evidence type="ECO:0000313" key="2">
    <source>
        <dbReference type="EMBL" id="KAK3714001.1"/>
    </source>
</evidence>
<keyword evidence="3" id="KW-1185">Reference proteome</keyword>
<feature type="region of interest" description="Disordered" evidence="1">
    <location>
        <begin position="1"/>
        <end position="22"/>
    </location>
</feature>
<evidence type="ECO:0000313" key="3">
    <source>
        <dbReference type="Proteomes" id="UP001283361"/>
    </source>
</evidence>
<proteinExistence type="predicted"/>
<dbReference type="AlphaFoldDB" id="A0AAE0XUR0"/>
<gene>
    <name evidence="2" type="ORF">RRG08_009699</name>
</gene>
<comment type="caution">
    <text evidence="2">The sequence shown here is derived from an EMBL/GenBank/DDBJ whole genome shotgun (WGS) entry which is preliminary data.</text>
</comment>
<evidence type="ECO:0000256" key="1">
    <source>
        <dbReference type="SAM" id="MobiDB-lite"/>
    </source>
</evidence>
<protein>
    <submittedName>
        <fullName evidence="2">Uncharacterized protein</fullName>
    </submittedName>
</protein>
<organism evidence="2 3">
    <name type="scientific">Elysia crispata</name>
    <name type="common">lettuce slug</name>
    <dbReference type="NCBI Taxonomy" id="231223"/>
    <lineage>
        <taxon>Eukaryota</taxon>
        <taxon>Metazoa</taxon>
        <taxon>Spiralia</taxon>
        <taxon>Lophotrochozoa</taxon>
        <taxon>Mollusca</taxon>
        <taxon>Gastropoda</taxon>
        <taxon>Heterobranchia</taxon>
        <taxon>Euthyneura</taxon>
        <taxon>Panpulmonata</taxon>
        <taxon>Sacoglossa</taxon>
        <taxon>Placobranchoidea</taxon>
        <taxon>Plakobranchidae</taxon>
        <taxon>Elysia</taxon>
    </lineage>
</organism>
<accession>A0AAE0XUR0</accession>
<sequence>MAGVEIEMTDIGRTDDDIYDDDIEDDIEDDIGDDIYDDGDYFYDDGIDDGGIYGLPDAPLHNPGRAGEDIDDLRLRLKRTQLAQMKKTLVLAFYESVASEYDLSKPEKIPYKQFKISKTGKTLYWNPEEGKLLTMMKQKGGGFLALSTLENNYRKTYGQGGADAIKNSMEVEYRSKMPKLSPEAQEDLKQAKANLPKGSEEITPAVADQALASAQNILSVLTSEGALSSGLAREDEFGGICEGA</sequence>
<dbReference type="Proteomes" id="UP001283361">
    <property type="component" value="Unassembled WGS sequence"/>
</dbReference>
<reference evidence="2" key="1">
    <citation type="journal article" date="2023" name="G3 (Bethesda)">
        <title>A reference genome for the long-term kleptoplast-retaining sea slug Elysia crispata morphotype clarki.</title>
        <authorList>
            <person name="Eastman K.E."/>
            <person name="Pendleton A.L."/>
            <person name="Shaikh M.A."/>
            <person name="Suttiyut T."/>
            <person name="Ogas R."/>
            <person name="Tomko P."/>
            <person name="Gavelis G."/>
            <person name="Widhalm J.R."/>
            <person name="Wisecaver J.H."/>
        </authorList>
    </citation>
    <scope>NUCLEOTIDE SEQUENCE</scope>
    <source>
        <strain evidence="2">ECLA1</strain>
    </source>
</reference>